<protein>
    <recommendedName>
        <fullName evidence="1">PPM-type phosphatase domain-containing protein</fullName>
    </recommendedName>
</protein>
<evidence type="ECO:0000313" key="2">
    <source>
        <dbReference type="EMBL" id="CEM36524.1"/>
    </source>
</evidence>
<organism evidence="2">
    <name type="scientific">Chromera velia CCMP2878</name>
    <dbReference type="NCBI Taxonomy" id="1169474"/>
    <lineage>
        <taxon>Eukaryota</taxon>
        <taxon>Sar</taxon>
        <taxon>Alveolata</taxon>
        <taxon>Colpodellida</taxon>
        <taxon>Chromeraceae</taxon>
        <taxon>Chromera</taxon>
    </lineage>
</organism>
<name>A0A0G4GZB8_9ALVE</name>
<gene>
    <name evidence="2" type="ORF">Cvel_24020</name>
</gene>
<reference evidence="2" key="1">
    <citation type="submission" date="2014-11" db="EMBL/GenBank/DDBJ databases">
        <authorList>
            <person name="Otto D Thomas"/>
            <person name="Naeem Raeece"/>
        </authorList>
    </citation>
    <scope>NUCLEOTIDE SEQUENCE</scope>
</reference>
<dbReference type="Gene3D" id="3.60.40.10">
    <property type="entry name" value="PPM-type phosphatase domain"/>
    <property type="match status" value="1"/>
</dbReference>
<dbReference type="SUPFAM" id="SSF81606">
    <property type="entry name" value="PP2C-like"/>
    <property type="match status" value="1"/>
</dbReference>
<proteinExistence type="predicted"/>
<dbReference type="AlphaFoldDB" id="A0A0G4GZB8"/>
<evidence type="ECO:0000259" key="1">
    <source>
        <dbReference type="Pfam" id="PF13672"/>
    </source>
</evidence>
<dbReference type="EMBL" id="CDMZ01001712">
    <property type="protein sequence ID" value="CEM36524.1"/>
    <property type="molecule type" value="Genomic_DNA"/>
</dbReference>
<dbReference type="VEuPathDB" id="CryptoDB:Cvel_24020"/>
<dbReference type="InterPro" id="IPR036457">
    <property type="entry name" value="PPM-type-like_dom_sf"/>
</dbReference>
<dbReference type="Pfam" id="PF13672">
    <property type="entry name" value="PP2C_2"/>
    <property type="match status" value="1"/>
</dbReference>
<sequence>MAAPSSPEAVSVSVSQEGTDKDVFLFPRDHAHKATFRLFQRSTESLQGTLCISAGPKDGHYHQETNEDAGALVSCPKGAMLLVVVDGHSGATSSDTFIRVLQQTAAQGSDAGAVSPFPWDEAAQESLEGFRRATLSWLQAVYKEILKTKAGLPEQHRTAAAFSIALVTKQRVFWAGMGDCMIIPFPSGDAVQDGAQSKALTHINPLTSKAFIGYTIPEDQVASNLEANVNFGELPSVPPRLLLTRDGIPDYFPSQEEEGGGAEETAKVGAVRGSDTFFAALESLKDAPQEGLLSSIFQRTINTGYGDNMCAAVVDATAQHAAPAAVPLVPK</sequence>
<dbReference type="InterPro" id="IPR001932">
    <property type="entry name" value="PPM-type_phosphatase-like_dom"/>
</dbReference>
<accession>A0A0G4GZB8</accession>
<feature type="domain" description="PPM-type phosphatase" evidence="1">
    <location>
        <begin position="63"/>
        <end position="204"/>
    </location>
</feature>